<dbReference type="AlphaFoldDB" id="A0A397U4P2"/>
<dbReference type="OrthoDB" id="2360334at2759"/>
<feature type="domain" description="Death" evidence="1">
    <location>
        <begin position="81"/>
        <end position="135"/>
    </location>
</feature>
<protein>
    <recommendedName>
        <fullName evidence="1">Death domain-containing protein</fullName>
    </recommendedName>
</protein>
<gene>
    <name evidence="2" type="ORF">C2G38_2223523</name>
</gene>
<dbReference type="GO" id="GO:0007165">
    <property type="term" value="P:signal transduction"/>
    <property type="evidence" value="ECO:0007669"/>
    <property type="project" value="InterPro"/>
</dbReference>
<name>A0A397U4P2_9GLOM</name>
<dbReference type="EMBL" id="QKWP01002274">
    <property type="protein sequence ID" value="RIB04007.1"/>
    <property type="molecule type" value="Genomic_DNA"/>
</dbReference>
<proteinExistence type="predicted"/>
<reference evidence="2 3" key="1">
    <citation type="submission" date="2018-06" db="EMBL/GenBank/DDBJ databases">
        <title>Comparative genomics reveals the genomic features of Rhizophagus irregularis, R. cerebriforme, R. diaphanum and Gigaspora rosea, and their symbiotic lifestyle signature.</title>
        <authorList>
            <person name="Morin E."/>
            <person name="San Clemente H."/>
            <person name="Chen E.C.H."/>
            <person name="De La Providencia I."/>
            <person name="Hainaut M."/>
            <person name="Kuo A."/>
            <person name="Kohler A."/>
            <person name="Murat C."/>
            <person name="Tang N."/>
            <person name="Roy S."/>
            <person name="Loubradou J."/>
            <person name="Henrissat B."/>
            <person name="Grigoriev I.V."/>
            <person name="Corradi N."/>
            <person name="Roux C."/>
            <person name="Martin F.M."/>
        </authorList>
    </citation>
    <scope>NUCLEOTIDE SEQUENCE [LARGE SCALE GENOMIC DNA]</scope>
    <source>
        <strain evidence="2 3">DAOM 194757</strain>
    </source>
</reference>
<dbReference type="Proteomes" id="UP000266673">
    <property type="component" value="Unassembled WGS sequence"/>
</dbReference>
<evidence type="ECO:0000259" key="1">
    <source>
        <dbReference type="PROSITE" id="PS50017"/>
    </source>
</evidence>
<dbReference type="InterPro" id="IPR000488">
    <property type="entry name" value="Death_dom"/>
</dbReference>
<dbReference type="PROSITE" id="PS50017">
    <property type="entry name" value="DEATH_DOMAIN"/>
    <property type="match status" value="1"/>
</dbReference>
<keyword evidence="3" id="KW-1185">Reference proteome</keyword>
<comment type="caution">
    <text evidence="2">The sequence shown here is derived from an EMBL/GenBank/DDBJ whole genome shotgun (WGS) entry which is preliminary data.</text>
</comment>
<sequence length="135" mass="15554">MDLRRYNFIRDDDEKILIIDWGYSVSGNENGKFAGALECMPDDILKSLANGEQITHSPSIDLICFVRSFYLMLHGPANSMMEKISFNGPSDFKSRAKNVLDFWSSHGKSDFWEKIYQIANNLNYDDLIKELEALF</sequence>
<evidence type="ECO:0000313" key="2">
    <source>
        <dbReference type="EMBL" id="RIB04007.1"/>
    </source>
</evidence>
<evidence type="ECO:0000313" key="3">
    <source>
        <dbReference type="Proteomes" id="UP000266673"/>
    </source>
</evidence>
<accession>A0A397U4P2</accession>
<organism evidence="2 3">
    <name type="scientific">Gigaspora rosea</name>
    <dbReference type="NCBI Taxonomy" id="44941"/>
    <lineage>
        <taxon>Eukaryota</taxon>
        <taxon>Fungi</taxon>
        <taxon>Fungi incertae sedis</taxon>
        <taxon>Mucoromycota</taxon>
        <taxon>Glomeromycotina</taxon>
        <taxon>Glomeromycetes</taxon>
        <taxon>Diversisporales</taxon>
        <taxon>Gigasporaceae</taxon>
        <taxon>Gigaspora</taxon>
    </lineage>
</organism>
<dbReference type="STRING" id="44941.A0A397U4P2"/>